<gene>
    <name evidence="2" type="ORF">VIBC2010_10966</name>
</gene>
<dbReference type="Gene3D" id="2.40.160.20">
    <property type="match status" value="1"/>
</dbReference>
<dbReference type="Proteomes" id="UP000002943">
    <property type="component" value="Unassembled WGS sequence"/>
</dbReference>
<feature type="signal peptide" evidence="1">
    <location>
        <begin position="1"/>
        <end position="23"/>
    </location>
</feature>
<dbReference type="AlphaFoldDB" id="E3BMX9"/>
<evidence type="ECO:0000313" key="2">
    <source>
        <dbReference type="EMBL" id="EFP95605.1"/>
    </source>
</evidence>
<sequence length="192" mass="21067">MKKATFQSFGLASLMLSSFSVIASDNALIGGDNQLTVSAGQSIRSDFDTENLYMGSIVYSQPSTFFRIPAKINLEGIYIKGKDASSGKKVGDDLYPRELKLSDYNMGMIGISQDVQLFNLGGFYSSVGLGAYLKSERTERISSKFTFGEKVTLGYQFSNVNVELYARHFSNGTLTDKNAGQNFYGLSLGYSY</sequence>
<dbReference type="Pfam" id="PF09411">
    <property type="entry name" value="PagL"/>
    <property type="match status" value="1"/>
</dbReference>
<reference evidence="2 3" key="1">
    <citation type="journal article" date="2012" name="Int. J. Syst. Evol. Microbiol.">
        <title>Vibrio caribbeanicus sp. nov., isolated from the marine sponge Scleritoderma cyanea.</title>
        <authorList>
            <person name="Hoffmann M."/>
            <person name="Monday S.R."/>
            <person name="Allard M.W."/>
            <person name="Strain E.A."/>
            <person name="Whittaker P."/>
            <person name="Naum M."/>
            <person name="McCarthy P.J."/>
            <person name="Lopez J.V."/>
            <person name="Fischer M."/>
            <person name="Brown E.W."/>
        </authorList>
    </citation>
    <scope>NUCLEOTIDE SEQUENCE [LARGE SCALE GENOMIC DNA]</scope>
    <source>
        <strain evidence="2 3">ATCC BAA-2122</strain>
    </source>
</reference>
<dbReference type="eggNOG" id="ENOG50336VV">
    <property type="taxonomic scope" value="Bacteria"/>
</dbReference>
<accession>E3BMX9</accession>
<organism evidence="2 3">
    <name type="scientific">Vibrio caribbeanicus ATCC BAA-2122</name>
    <dbReference type="NCBI Taxonomy" id="796620"/>
    <lineage>
        <taxon>Bacteria</taxon>
        <taxon>Pseudomonadati</taxon>
        <taxon>Pseudomonadota</taxon>
        <taxon>Gammaproteobacteria</taxon>
        <taxon>Vibrionales</taxon>
        <taxon>Vibrionaceae</taxon>
        <taxon>Vibrio</taxon>
    </lineage>
</organism>
<feature type="chain" id="PRO_5003166575" evidence="1">
    <location>
        <begin position="24"/>
        <end position="192"/>
    </location>
</feature>
<evidence type="ECO:0000256" key="1">
    <source>
        <dbReference type="SAM" id="SignalP"/>
    </source>
</evidence>
<dbReference type="RefSeq" id="WP_009602489.1">
    <property type="nucleotide sequence ID" value="NZ_AEIU01000091.1"/>
</dbReference>
<dbReference type="EMBL" id="AEIU01000091">
    <property type="protein sequence ID" value="EFP95605.1"/>
    <property type="molecule type" value="Genomic_DNA"/>
</dbReference>
<keyword evidence="1" id="KW-0732">Signal</keyword>
<name>E3BMX9_9VIBR</name>
<keyword evidence="3" id="KW-1185">Reference proteome</keyword>
<dbReference type="InterPro" id="IPR018550">
    <property type="entry name" value="Lipid-A_deacylase-rel"/>
</dbReference>
<protein>
    <submittedName>
        <fullName evidence="2">Putative outer membrane protein</fullName>
    </submittedName>
</protein>
<proteinExistence type="predicted"/>
<comment type="caution">
    <text evidence="2">The sequence shown here is derived from an EMBL/GenBank/DDBJ whole genome shotgun (WGS) entry which is preliminary data.</text>
</comment>
<evidence type="ECO:0000313" key="3">
    <source>
        <dbReference type="Proteomes" id="UP000002943"/>
    </source>
</evidence>